<dbReference type="GO" id="GO:0016491">
    <property type="term" value="F:oxidoreductase activity"/>
    <property type="evidence" value="ECO:0007669"/>
    <property type="project" value="InterPro"/>
</dbReference>
<dbReference type="InterPro" id="IPR001810">
    <property type="entry name" value="F-box_dom"/>
</dbReference>
<gene>
    <name evidence="3" type="ORF">FNV43_RR02401</name>
</gene>
<dbReference type="InterPro" id="IPR002937">
    <property type="entry name" value="Amino_oxidase"/>
</dbReference>
<dbReference type="InterPro" id="IPR032675">
    <property type="entry name" value="LRR_dom_sf"/>
</dbReference>
<dbReference type="PROSITE" id="PS50181">
    <property type="entry name" value="FBOX"/>
    <property type="match status" value="1"/>
</dbReference>
<dbReference type="AlphaFoldDB" id="A0A8K0HRE2"/>
<feature type="transmembrane region" description="Helical" evidence="1">
    <location>
        <begin position="16"/>
        <end position="35"/>
    </location>
</feature>
<proteinExistence type="predicted"/>
<sequence length="440" mass="50429">MNTMIEDRISELPDAVIYQIFSFLLTIYLVQMSLLSKRWRWILASIPFISWSVYKNDFTFFKKLKKREFLRIVSNSLRCRNLHMQVPDSSITSFMFLMDYDLTSKDRRRLDDWLSFAVQESDAKSLQHLISGCPVIEDLDLRGLSTYLDFDVSKSLKNLTIQPESGSASFTKQWLESLVSGLPLFEKFNCSVNSAKLHNVSIHSNSLKSLFIRSDLRHPDFTKVSIRTPNLIRLDLLCLLQSVVSIEAPIMLEAYLLLNCYYPGKASYDNVMQFLSNFSGVKKLECGFRSPLLSVYADMSVTCKEYYNPNQSMLELVFAPAEEWISCSDTEIFDATMKELAKLFPNEISADQSKAKILKYHVIKTPRKALCAGYCEALRITNCTGAKKVGRGSHSLITILGSESKFAATEKYNLVIHLRFKMSVFHQIRYSCTLKAIYVK</sequence>
<evidence type="ECO:0000259" key="2">
    <source>
        <dbReference type="PROSITE" id="PS50181"/>
    </source>
</evidence>
<evidence type="ECO:0000313" key="3">
    <source>
        <dbReference type="EMBL" id="KAF3457742.1"/>
    </source>
</evidence>
<dbReference type="SUPFAM" id="SSF81383">
    <property type="entry name" value="F-box domain"/>
    <property type="match status" value="1"/>
</dbReference>
<evidence type="ECO:0000313" key="4">
    <source>
        <dbReference type="Proteomes" id="UP000796880"/>
    </source>
</evidence>
<organism evidence="3 4">
    <name type="scientific">Rhamnella rubrinervis</name>
    <dbReference type="NCBI Taxonomy" id="2594499"/>
    <lineage>
        <taxon>Eukaryota</taxon>
        <taxon>Viridiplantae</taxon>
        <taxon>Streptophyta</taxon>
        <taxon>Embryophyta</taxon>
        <taxon>Tracheophyta</taxon>
        <taxon>Spermatophyta</taxon>
        <taxon>Magnoliopsida</taxon>
        <taxon>eudicotyledons</taxon>
        <taxon>Gunneridae</taxon>
        <taxon>Pentapetalae</taxon>
        <taxon>rosids</taxon>
        <taxon>fabids</taxon>
        <taxon>Rosales</taxon>
        <taxon>Rhamnaceae</taxon>
        <taxon>rhamnoid group</taxon>
        <taxon>Rhamneae</taxon>
        <taxon>Rhamnella</taxon>
    </lineage>
</organism>
<keyword evidence="1" id="KW-0812">Transmembrane</keyword>
<dbReference type="OrthoDB" id="612216at2759"/>
<feature type="domain" description="F-box" evidence="2">
    <location>
        <begin position="6"/>
        <end position="54"/>
    </location>
</feature>
<keyword evidence="1" id="KW-1133">Transmembrane helix</keyword>
<keyword evidence="4" id="KW-1185">Reference proteome</keyword>
<dbReference type="Gene3D" id="3.80.10.10">
    <property type="entry name" value="Ribonuclease Inhibitor"/>
    <property type="match status" value="1"/>
</dbReference>
<protein>
    <recommendedName>
        <fullName evidence="2">F-box domain-containing protein</fullName>
    </recommendedName>
</protein>
<accession>A0A8K0HRE2</accession>
<dbReference type="EMBL" id="VOIH02000001">
    <property type="protein sequence ID" value="KAF3457742.1"/>
    <property type="molecule type" value="Genomic_DNA"/>
</dbReference>
<dbReference type="Proteomes" id="UP000796880">
    <property type="component" value="Unassembled WGS sequence"/>
</dbReference>
<dbReference type="Pfam" id="PF00646">
    <property type="entry name" value="F-box"/>
    <property type="match status" value="1"/>
</dbReference>
<reference evidence="3" key="1">
    <citation type="submission" date="2020-03" db="EMBL/GenBank/DDBJ databases">
        <title>A high-quality chromosome-level genome assembly of a woody plant with both climbing and erect habits, Rhamnella rubrinervis.</title>
        <authorList>
            <person name="Lu Z."/>
            <person name="Yang Y."/>
            <person name="Zhu X."/>
            <person name="Sun Y."/>
        </authorList>
    </citation>
    <scope>NUCLEOTIDE SEQUENCE</scope>
    <source>
        <strain evidence="3">BYM</strain>
        <tissue evidence="3">Leaf</tissue>
    </source>
</reference>
<name>A0A8K0HRE2_9ROSA</name>
<dbReference type="PANTHER" id="PTHR34223">
    <property type="entry name" value="OS11G0201299 PROTEIN"/>
    <property type="match status" value="1"/>
</dbReference>
<keyword evidence="1" id="KW-0472">Membrane</keyword>
<evidence type="ECO:0000256" key="1">
    <source>
        <dbReference type="SAM" id="Phobius"/>
    </source>
</evidence>
<dbReference type="InterPro" id="IPR036047">
    <property type="entry name" value="F-box-like_dom_sf"/>
</dbReference>
<dbReference type="InterPro" id="IPR053197">
    <property type="entry name" value="F-box_SCFL_complex_component"/>
</dbReference>
<comment type="caution">
    <text evidence="3">The sequence shown here is derived from an EMBL/GenBank/DDBJ whole genome shotgun (WGS) entry which is preliminary data.</text>
</comment>
<dbReference type="Pfam" id="PF01593">
    <property type="entry name" value="Amino_oxidase"/>
    <property type="match status" value="1"/>
</dbReference>